<dbReference type="InterPro" id="IPR043133">
    <property type="entry name" value="GTP-CH-I_C/QueF"/>
</dbReference>
<dbReference type="Proteomes" id="UP001164726">
    <property type="component" value="Chromosome"/>
</dbReference>
<dbReference type="RefSeq" id="WP_275420501.1">
    <property type="nucleotide sequence ID" value="NZ_CP106877.1"/>
</dbReference>
<dbReference type="PANTHER" id="PTHR42844:SF1">
    <property type="entry name" value="DIHYDRONEOPTERIN ALDOLASE 1-RELATED"/>
    <property type="match status" value="1"/>
</dbReference>
<dbReference type="GO" id="GO:0004150">
    <property type="term" value="F:dihydroneopterin aldolase activity"/>
    <property type="evidence" value="ECO:0007669"/>
    <property type="project" value="UniProtKB-UniRule"/>
</dbReference>
<comment type="function">
    <text evidence="6">Catalyzes the conversion of 7,8-dihydroneopterin to 6-hydroxymethyl-7,8-dihydropterin.</text>
</comment>
<dbReference type="InterPro" id="IPR006156">
    <property type="entry name" value="Dihydroneopterin_aldolase"/>
</dbReference>
<evidence type="ECO:0000256" key="6">
    <source>
        <dbReference type="RuleBase" id="RU362079"/>
    </source>
</evidence>
<comment type="catalytic activity">
    <reaction evidence="1 6">
        <text>7,8-dihydroneopterin = 6-hydroxymethyl-7,8-dihydropterin + glycolaldehyde</text>
        <dbReference type="Rhea" id="RHEA:10540"/>
        <dbReference type="ChEBI" id="CHEBI:17001"/>
        <dbReference type="ChEBI" id="CHEBI:17071"/>
        <dbReference type="ChEBI" id="CHEBI:44841"/>
        <dbReference type="EC" id="4.1.2.25"/>
    </reaction>
</comment>
<dbReference type="GO" id="GO:0046656">
    <property type="term" value="P:folic acid biosynthetic process"/>
    <property type="evidence" value="ECO:0007669"/>
    <property type="project" value="UniProtKB-UniRule"/>
</dbReference>
<keyword evidence="9" id="KW-1185">Reference proteome</keyword>
<dbReference type="NCBIfam" id="TIGR00526">
    <property type="entry name" value="folB_dom"/>
    <property type="match status" value="1"/>
</dbReference>
<feature type="domain" description="Dihydroneopterin aldolase/epimerase" evidence="7">
    <location>
        <begin position="4"/>
        <end position="117"/>
    </location>
</feature>
<dbReference type="NCBIfam" id="TIGR00525">
    <property type="entry name" value="folB"/>
    <property type="match status" value="1"/>
</dbReference>
<evidence type="ECO:0000256" key="3">
    <source>
        <dbReference type="ARBA" id="ARBA00005708"/>
    </source>
</evidence>
<dbReference type="EMBL" id="CP106877">
    <property type="protein sequence ID" value="WAA12361.1"/>
    <property type="molecule type" value="Genomic_DNA"/>
</dbReference>
<keyword evidence="5 6" id="KW-0456">Lyase</keyword>
<reference evidence="8" key="1">
    <citation type="submission" date="2022-09" db="EMBL/GenBank/DDBJ databases">
        <title>Complete Genomes of Fervidibacillus albus and Fervidibacillus halotolerans isolated from tidal flat sediments.</title>
        <authorList>
            <person name="Kwon K.K."/>
            <person name="Yang S.-H."/>
            <person name="Park M.J."/>
            <person name="Oh H.-M."/>
        </authorList>
    </citation>
    <scope>NUCLEOTIDE SEQUENCE</scope>
    <source>
        <strain evidence="8">MEBiC13594</strain>
    </source>
</reference>
<protein>
    <recommendedName>
        <fullName evidence="6">7,8-dihydroneopterin aldolase</fullName>
        <ecNumber evidence="6">4.1.2.25</ecNumber>
    </recommendedName>
</protein>
<evidence type="ECO:0000256" key="1">
    <source>
        <dbReference type="ARBA" id="ARBA00001353"/>
    </source>
</evidence>
<comment type="similarity">
    <text evidence="3 6">Belongs to the DHNA family.</text>
</comment>
<gene>
    <name evidence="8" type="primary">folB</name>
    <name evidence="8" type="ORF">OE105_12550</name>
</gene>
<dbReference type="CDD" id="cd00534">
    <property type="entry name" value="DHNA_DHNTPE"/>
    <property type="match status" value="1"/>
</dbReference>
<evidence type="ECO:0000256" key="4">
    <source>
        <dbReference type="ARBA" id="ARBA00022909"/>
    </source>
</evidence>
<dbReference type="GO" id="GO:0005737">
    <property type="term" value="C:cytoplasm"/>
    <property type="evidence" value="ECO:0007669"/>
    <property type="project" value="TreeGrafter"/>
</dbReference>
<dbReference type="Gene3D" id="3.30.1130.10">
    <property type="match status" value="1"/>
</dbReference>
<dbReference type="InterPro" id="IPR006157">
    <property type="entry name" value="FolB_dom"/>
</dbReference>
<accession>A0A9E8RY08</accession>
<dbReference type="SUPFAM" id="SSF55620">
    <property type="entry name" value="Tetrahydrobiopterin biosynthesis enzymes-like"/>
    <property type="match status" value="1"/>
</dbReference>
<name>A0A9E8RY08_9BACI</name>
<dbReference type="KEGG" id="fhl:OE105_12550"/>
<proteinExistence type="inferred from homology"/>
<sequence length="123" mass="13927">MDRIYLTGMEFYGYHGVFPEENKLGQPFIIDLTLDLDLRKAGETDDLTYTVNYGNIFLKCKQIVEGKAYKLIESVAEKIAETLLVDEPLIESCTVKVMKPKAPIPGRFHSAAVEITRTREGKK</sequence>
<dbReference type="SMART" id="SM00905">
    <property type="entry name" value="FolB"/>
    <property type="match status" value="1"/>
</dbReference>
<evidence type="ECO:0000313" key="8">
    <source>
        <dbReference type="EMBL" id="WAA12361.1"/>
    </source>
</evidence>
<comment type="pathway">
    <text evidence="2 6">Cofactor biosynthesis; tetrahydrofolate biosynthesis; 2-amino-4-hydroxy-6-hydroxymethyl-7,8-dihydropteridine diphosphate from 7,8-dihydroneopterin triphosphate: step 3/4.</text>
</comment>
<dbReference type="EC" id="4.1.2.25" evidence="6"/>
<dbReference type="GO" id="GO:0046654">
    <property type="term" value="P:tetrahydrofolate biosynthetic process"/>
    <property type="evidence" value="ECO:0007669"/>
    <property type="project" value="UniProtKB-UniRule"/>
</dbReference>
<dbReference type="Pfam" id="PF02152">
    <property type="entry name" value="FolB"/>
    <property type="match status" value="1"/>
</dbReference>
<evidence type="ECO:0000313" key="9">
    <source>
        <dbReference type="Proteomes" id="UP001164726"/>
    </source>
</evidence>
<keyword evidence="4 6" id="KW-0289">Folate biosynthesis</keyword>
<dbReference type="PANTHER" id="PTHR42844">
    <property type="entry name" value="DIHYDRONEOPTERIN ALDOLASE 1-RELATED"/>
    <property type="match status" value="1"/>
</dbReference>
<evidence type="ECO:0000256" key="5">
    <source>
        <dbReference type="ARBA" id="ARBA00023239"/>
    </source>
</evidence>
<dbReference type="FunFam" id="3.30.1130.10:FF:000003">
    <property type="entry name" value="7,8-dihydroneopterin aldolase"/>
    <property type="match status" value="1"/>
</dbReference>
<organism evidence="8 9">
    <name type="scientific">Fervidibacillus halotolerans</name>
    <dbReference type="NCBI Taxonomy" id="2980027"/>
    <lineage>
        <taxon>Bacteria</taxon>
        <taxon>Bacillati</taxon>
        <taxon>Bacillota</taxon>
        <taxon>Bacilli</taxon>
        <taxon>Bacillales</taxon>
        <taxon>Bacillaceae</taxon>
        <taxon>Fervidibacillus</taxon>
    </lineage>
</organism>
<dbReference type="AlphaFoldDB" id="A0A9E8RY08"/>
<evidence type="ECO:0000259" key="7">
    <source>
        <dbReference type="SMART" id="SM00905"/>
    </source>
</evidence>
<evidence type="ECO:0000256" key="2">
    <source>
        <dbReference type="ARBA" id="ARBA00005013"/>
    </source>
</evidence>